<evidence type="ECO:0000313" key="1">
    <source>
        <dbReference type="EMBL" id="AMD43453.1"/>
    </source>
</evidence>
<evidence type="ECO:0000313" key="2">
    <source>
        <dbReference type="Proteomes" id="UP000222072"/>
    </source>
</evidence>
<sequence>MGQKKKMKVFLWENVLTDYTSGMMVAIAPTIEEARAALLKECSYIPENDLNQQPKELDLSEAVGFVCWGGG</sequence>
<dbReference type="EMBL" id="KU356690">
    <property type="protein sequence ID" value="AMD43453.1"/>
    <property type="molecule type" value="Genomic_DNA"/>
</dbReference>
<organism evidence="1 2">
    <name type="scientific">Pseudomonas phage ZC03</name>
    <dbReference type="NCBI Taxonomy" id="1622115"/>
    <lineage>
        <taxon>Viruses</taxon>
        <taxon>Duplodnaviria</taxon>
        <taxon>Heunggongvirae</taxon>
        <taxon>Uroviricota</taxon>
        <taxon>Caudoviricetes</taxon>
        <taxon>Schitoviridae</taxon>
        <taxon>Zicotriavirus</taxon>
        <taxon>Zicotriavirus ZC03</taxon>
    </lineage>
</organism>
<keyword evidence="2" id="KW-1185">Reference proteome</keyword>
<proteinExistence type="predicted"/>
<gene>
    <name evidence="1" type="ORF">ZC03_076</name>
</gene>
<protein>
    <submittedName>
        <fullName evidence="1">Uncharacterized protein</fullName>
    </submittedName>
</protein>
<name>A0A1L2C970_9CAUD</name>
<accession>A0A1L2C970</accession>
<reference evidence="1 2" key="1">
    <citation type="journal article" date="2017" name="BMC Genomics">
        <title>Three novel Pseudomonas phages isolated from composting provide insights into the evolution and diversity of tailed phages.</title>
        <authorList>
            <person name="Amgarten D."/>
            <person name="Martins L.F."/>
            <person name="Lombardi K.C."/>
            <person name="Antunes L.P."/>
            <person name="de Souza A.P.S."/>
            <person name="Nicastro G.G."/>
            <person name="Kitajima E.W."/>
            <person name="Quaggio R.B."/>
            <person name="Upton C."/>
            <person name="Setubal J.C."/>
            <person name="da Silva A.M."/>
        </authorList>
    </citation>
    <scope>NUCLEOTIDE SEQUENCE [LARGE SCALE GENOMIC DNA]</scope>
</reference>
<dbReference type="Proteomes" id="UP000222072">
    <property type="component" value="Segment"/>
</dbReference>